<gene>
    <name evidence="1" type="ORF">DNHGIG_39590</name>
</gene>
<dbReference type="Pfam" id="PF04307">
    <property type="entry name" value="YdjM"/>
    <property type="match status" value="1"/>
</dbReference>
<organism evidence="1 2">
    <name type="scientific">Collibacillus ludicampi</name>
    <dbReference type="NCBI Taxonomy" id="2771369"/>
    <lineage>
        <taxon>Bacteria</taxon>
        <taxon>Bacillati</taxon>
        <taxon>Bacillota</taxon>
        <taxon>Bacilli</taxon>
        <taxon>Bacillales</taxon>
        <taxon>Alicyclobacillaceae</taxon>
        <taxon>Collibacillus</taxon>
    </lineage>
</organism>
<dbReference type="RefSeq" id="WP_282201290.1">
    <property type="nucleotide sequence ID" value="NZ_BOQE01000001.1"/>
</dbReference>
<comment type="caution">
    <text evidence="1">The sequence shown here is derived from an EMBL/GenBank/DDBJ whole genome shotgun (WGS) entry which is preliminary data.</text>
</comment>
<protein>
    <recommendedName>
        <fullName evidence="3">Metal-dependent hydrolase</fullName>
    </recommendedName>
</protein>
<dbReference type="EMBL" id="BOQE01000001">
    <property type="protein sequence ID" value="GIM48410.1"/>
    <property type="molecule type" value="Genomic_DNA"/>
</dbReference>
<keyword evidence="2" id="KW-1185">Reference proteome</keyword>
<dbReference type="InterPro" id="IPR007404">
    <property type="entry name" value="YdjM-like"/>
</dbReference>
<dbReference type="Proteomes" id="UP001057291">
    <property type="component" value="Unassembled WGS sequence"/>
</dbReference>
<evidence type="ECO:0000313" key="2">
    <source>
        <dbReference type="Proteomes" id="UP001057291"/>
    </source>
</evidence>
<name>A0AAV4LKM2_9BACL</name>
<evidence type="ECO:0008006" key="3">
    <source>
        <dbReference type="Google" id="ProtNLM"/>
    </source>
</evidence>
<evidence type="ECO:0000313" key="1">
    <source>
        <dbReference type="EMBL" id="GIM48410.1"/>
    </source>
</evidence>
<proteinExistence type="predicted"/>
<dbReference type="PANTHER" id="PTHR35531">
    <property type="entry name" value="INNER MEMBRANE PROTEIN YBCI-RELATED"/>
    <property type="match status" value="1"/>
</dbReference>
<accession>A0AAV4LKM2</accession>
<reference evidence="1" key="1">
    <citation type="journal article" date="2023" name="Int. J. Syst. Evol. Microbiol.">
        <title>Collibacillus ludicampi gen. nov., sp. nov., a new soil bacterium of the family Alicyclobacillaceae.</title>
        <authorList>
            <person name="Jojima T."/>
            <person name="Ioku Y."/>
            <person name="Fukuta Y."/>
            <person name="Shirasaka N."/>
            <person name="Matsumura Y."/>
            <person name="Mori M."/>
        </authorList>
    </citation>
    <scope>NUCLEOTIDE SEQUENCE</scope>
    <source>
        <strain evidence="1">TP075</strain>
    </source>
</reference>
<sequence length="195" mass="21776">MIYKTHHVAALIGAESLLIHTHQPVLTWQTAVALLGAYFAGPAADVDQPQSYVGQRIWPLAIALSGLGIRHRTLTHSLLLLAGLWGVLQLLPVSDVIRWAIWIGYASHPLIDLFNEEGVELLWPLRIRVRLLPRFLSIPVESFAETLLRGVMTLCSFWLLTLYLHPDVTQLPLLGPITDGIIRLMPSAIQTFINK</sequence>
<dbReference type="PANTHER" id="PTHR35531:SF1">
    <property type="entry name" value="INNER MEMBRANE PROTEIN YBCI-RELATED"/>
    <property type="match status" value="1"/>
</dbReference>
<dbReference type="AlphaFoldDB" id="A0AAV4LKM2"/>